<evidence type="ECO:0000313" key="1">
    <source>
        <dbReference type="EMBL" id="ARK32157.1"/>
    </source>
</evidence>
<dbReference type="InterPro" id="IPR036397">
    <property type="entry name" value="RNaseH_sf"/>
</dbReference>
<dbReference type="EMBL" id="CP020814">
    <property type="protein sequence ID" value="ARK32157.1"/>
    <property type="molecule type" value="Genomic_DNA"/>
</dbReference>
<dbReference type="GO" id="GO:0016787">
    <property type="term" value="F:hydrolase activity"/>
    <property type="evidence" value="ECO:0007669"/>
    <property type="project" value="UniProtKB-KW"/>
</dbReference>
<keyword evidence="2" id="KW-1185">Reference proteome</keyword>
<dbReference type="GO" id="GO:0003676">
    <property type="term" value="F:nucleic acid binding"/>
    <property type="evidence" value="ECO:0007669"/>
    <property type="project" value="InterPro"/>
</dbReference>
<dbReference type="InterPro" id="IPR012337">
    <property type="entry name" value="RNaseH-like_sf"/>
</dbReference>
<dbReference type="EC" id="3.1.22.4" evidence="1"/>
<dbReference type="Proteomes" id="UP000193006">
    <property type="component" value="Chromosome"/>
</dbReference>
<dbReference type="AlphaFoldDB" id="A0A1X9MFC3"/>
<evidence type="ECO:0000313" key="2">
    <source>
        <dbReference type="Proteomes" id="UP000193006"/>
    </source>
</evidence>
<accession>A0A1X9MFC3</accession>
<name>A0A1X9MFC3_9BACI</name>
<dbReference type="RefSeq" id="WP_066160442.1">
    <property type="nucleotide sequence ID" value="NZ_CP020814.1"/>
</dbReference>
<keyword evidence="1" id="KW-0378">Hydrolase</keyword>
<organism evidence="1 2">
    <name type="scientific">Halalkalibacter krulwichiae</name>
    <dbReference type="NCBI Taxonomy" id="199441"/>
    <lineage>
        <taxon>Bacteria</taxon>
        <taxon>Bacillati</taxon>
        <taxon>Bacillota</taxon>
        <taxon>Bacilli</taxon>
        <taxon>Bacillales</taxon>
        <taxon>Bacillaceae</taxon>
        <taxon>Halalkalibacter</taxon>
    </lineage>
</organism>
<dbReference type="STRING" id="199441.BkAM31D_21190"/>
<gene>
    <name evidence="1" type="primary">ruvC</name>
    <name evidence="1" type="ORF">BkAM31D_21190</name>
</gene>
<protein>
    <submittedName>
        <fullName evidence="1">Crossover junction endodeoxyribonuclease RuvC</fullName>
        <ecNumber evidence="1">3.1.22.4</ecNumber>
    </submittedName>
</protein>
<proteinExistence type="predicted"/>
<reference evidence="1 2" key="1">
    <citation type="submission" date="2017-04" db="EMBL/GenBank/DDBJ databases">
        <title>Bacillus krulwichiae AM31D Genome sequencing and assembly.</title>
        <authorList>
            <person name="Krulwich T.A."/>
            <person name="Anastor L."/>
            <person name="Ehrlich R."/>
            <person name="Ehrlich G.D."/>
            <person name="Janto B."/>
        </authorList>
    </citation>
    <scope>NUCLEOTIDE SEQUENCE [LARGE SCALE GENOMIC DNA]</scope>
    <source>
        <strain evidence="1 2">AM31D</strain>
    </source>
</reference>
<dbReference type="Gene3D" id="3.30.420.10">
    <property type="entry name" value="Ribonuclease H-like superfamily/Ribonuclease H"/>
    <property type="match status" value="1"/>
</dbReference>
<sequence length="182" mass="20292">MTRYVGIDPSTKTGFCALDENGEVATAKELTGIGNKDPKRITTLVKEVASHVKKGDKIAIEGFSYNSQGRGVGFQFGVGYAFRIALYSRGHSYREITPGQLKKFATGKGNCAKEHMIQPILDNWGFSHRSDNVLDAFVLAKIMYSIENRESLTFTLTDYQQEVIDTILNPPEKKKPRKKVAK</sequence>
<dbReference type="KEGG" id="bkw:BkAM31D_21190"/>
<dbReference type="SUPFAM" id="SSF53098">
    <property type="entry name" value="Ribonuclease H-like"/>
    <property type="match status" value="1"/>
</dbReference>